<dbReference type="GO" id="GO:0016020">
    <property type="term" value="C:membrane"/>
    <property type="evidence" value="ECO:0007669"/>
    <property type="project" value="TreeGrafter"/>
</dbReference>
<proteinExistence type="inferred from homology"/>
<evidence type="ECO:0000313" key="11">
    <source>
        <dbReference type="Proteomes" id="UP000572268"/>
    </source>
</evidence>
<dbReference type="GO" id="GO:0007200">
    <property type="term" value="P:phospholipase C-activating G protein-coupled receptor signaling pathway"/>
    <property type="evidence" value="ECO:0007669"/>
    <property type="project" value="InterPro"/>
</dbReference>
<evidence type="ECO:0000256" key="3">
    <source>
        <dbReference type="ARBA" id="ARBA00022741"/>
    </source>
</evidence>
<gene>
    <name evidence="9" type="ORF">FOL46_006067</name>
    <name evidence="8" type="ORF">FOZ61_007848</name>
</gene>
<dbReference type="PANTHER" id="PTHR11255:SF121">
    <property type="entry name" value="DIACYLGLYCEROL KINASE (ATP)"/>
    <property type="match status" value="1"/>
</dbReference>
<dbReference type="AlphaFoldDB" id="A0A7J6LMW2"/>
<keyword evidence="4 6" id="KW-0418">Kinase</keyword>
<evidence type="ECO:0000313" key="8">
    <source>
        <dbReference type="EMBL" id="KAF4654974.1"/>
    </source>
</evidence>
<dbReference type="GO" id="GO:0004143">
    <property type="term" value="F:ATP-dependent diacylglycerol kinase activity"/>
    <property type="evidence" value="ECO:0007669"/>
    <property type="project" value="UniProtKB-EC"/>
</dbReference>
<sequence length="939" mass="104977">MTTAVAVPAVKSSRKVVSRAAERYLSRKQGTAVPRYPSIYIFVNPTSGGNKAAELMKLGMEKMSFQETGLEADVSIFDIREGASGEKPAFMQLRELLDSPQGPVLGDYLRVVVAGGDGTVMWVLQELILHGINTDRVCIGIIPFGTGNDFSRATGWGASAPSDFPGSRLTGFRTWLKRWLSADVKKFDIWKVGVKLQDDGGVIYQLKNGEKVPLTEVDSEGNATDRPLKTLTKPMCNYFSTGVESRLGLGFDRNRKKSQFANKLVYGVEGTKKMLFKKTAKINQTMDKVVSISSDGSDDLIFQTSSSSDDKYIQGDPVSLIAVNIPSFASGCDVWGMAKKIALKGQDKSILGSNQDMGDGMIELVSYNSLMGIGMEQSHVYPLAGNGHRVHQGHGPIEMDFKSDLSKDTRIYFQIDGEFYTCRRPEKITISHKQCIRVMKGPPLRALFKMLHIVLLVALLSALPLPVLRCKATAEATNTTVIGHTDNVEPHRQVSKRDQLAVPHIPSNRTYIFVNPKSGGRKAGDILHLPNPYVYKGIAVYHLNVSGTLREDKSALKAFRRDVSKTPENVFTRVLAAGGDGTVMGCVNLLRKEGVDLNKVVIGHIPYGTGNGFARVTGWGVKAPKVPGPNNKGINDLIDQWLQAEISDFDLWRVQVTVDKVYGSFWNVINHRDSMFTRKGRKAVSKIDVPMMLQFSMGLESKITRDFERHRGQSQFWNKLRYAWEALRQIGRDVPTVKEYLYNLTELSSNELIFHTGYCPTSSNHNNDDDDFDDDDEEVEDQKRILRGDSKGTGKETCNLPEDRLLIDDAASLIVLNVPSYAGGSDIWSRADHWWNRQAVRGRSKDTLKGRCNFSDGKLDLLTYKDMLSFFLDIGFKIGNARRLYQGEGPFEFNFKKSTPIKRYYTYMQVDGEPLKVFNPDKAVIKFDRKIRVMVRKQE</sequence>
<dbReference type="SUPFAM" id="SSF111331">
    <property type="entry name" value="NAD kinase/diacylglycerol kinase-like"/>
    <property type="match status" value="2"/>
</dbReference>
<dbReference type="Pfam" id="PF00781">
    <property type="entry name" value="DAGK_cat"/>
    <property type="match status" value="2"/>
</dbReference>
<evidence type="ECO:0000256" key="5">
    <source>
        <dbReference type="ARBA" id="ARBA00022840"/>
    </source>
</evidence>
<name>A0A7J6LMW2_PEROL</name>
<dbReference type="OrthoDB" id="242257at2759"/>
<accession>A0A7J6LMW2</accession>
<dbReference type="EC" id="2.7.1.107" evidence="6"/>
<evidence type="ECO:0000313" key="10">
    <source>
        <dbReference type="Proteomes" id="UP000570595"/>
    </source>
</evidence>
<dbReference type="SMART" id="SM00045">
    <property type="entry name" value="DAGKa"/>
    <property type="match status" value="1"/>
</dbReference>
<dbReference type="PANTHER" id="PTHR11255">
    <property type="entry name" value="DIACYLGLYCEROL KINASE"/>
    <property type="match status" value="1"/>
</dbReference>
<reference evidence="10 11" key="1">
    <citation type="submission" date="2020-04" db="EMBL/GenBank/DDBJ databases">
        <title>Perkinsus olseni comparative genomics.</title>
        <authorList>
            <person name="Bogema D.R."/>
        </authorList>
    </citation>
    <scope>NUCLEOTIDE SEQUENCE [LARGE SCALE GENOMIC DNA]</scope>
    <source>
        <strain evidence="8">ATCC PRA-179</strain>
        <strain evidence="9">ATCC PRA-31</strain>
    </source>
</reference>
<dbReference type="InterPro" id="IPR000756">
    <property type="entry name" value="Diacylglycerol_kin_accessory"/>
</dbReference>
<dbReference type="EMBL" id="JABANN010000382">
    <property type="protein sequence ID" value="KAF4660625.1"/>
    <property type="molecule type" value="Genomic_DNA"/>
</dbReference>
<evidence type="ECO:0000259" key="7">
    <source>
        <dbReference type="PROSITE" id="PS50146"/>
    </source>
</evidence>
<evidence type="ECO:0000256" key="4">
    <source>
        <dbReference type="ARBA" id="ARBA00022777"/>
    </source>
</evidence>
<evidence type="ECO:0000256" key="2">
    <source>
        <dbReference type="ARBA" id="ARBA00022679"/>
    </source>
</evidence>
<dbReference type="PROSITE" id="PS50146">
    <property type="entry name" value="DAGK"/>
    <property type="match status" value="2"/>
</dbReference>
<keyword evidence="5 6" id="KW-0067">ATP-binding</keyword>
<dbReference type="Gene3D" id="3.40.50.10330">
    <property type="entry name" value="Probable inorganic polyphosphate/atp-NAD kinase, domain 1"/>
    <property type="match status" value="2"/>
</dbReference>
<dbReference type="InterPro" id="IPR037607">
    <property type="entry name" value="DGK"/>
</dbReference>
<evidence type="ECO:0000313" key="9">
    <source>
        <dbReference type="EMBL" id="KAF4660625.1"/>
    </source>
</evidence>
<comment type="similarity">
    <text evidence="1 6">Belongs to the eukaryotic diacylglycerol kinase family.</text>
</comment>
<evidence type="ECO:0000256" key="6">
    <source>
        <dbReference type="RuleBase" id="RU361128"/>
    </source>
</evidence>
<organism evidence="9 11">
    <name type="scientific">Perkinsus olseni</name>
    <name type="common">Perkinsus atlanticus</name>
    <dbReference type="NCBI Taxonomy" id="32597"/>
    <lineage>
        <taxon>Eukaryota</taxon>
        <taxon>Sar</taxon>
        <taxon>Alveolata</taxon>
        <taxon>Perkinsozoa</taxon>
        <taxon>Perkinsea</taxon>
        <taxon>Perkinsida</taxon>
        <taxon>Perkinsidae</taxon>
        <taxon>Perkinsus</taxon>
    </lineage>
</organism>
<dbReference type="InterPro" id="IPR016064">
    <property type="entry name" value="NAD/diacylglycerol_kinase_sf"/>
</dbReference>
<dbReference type="Proteomes" id="UP000570595">
    <property type="component" value="Unassembled WGS sequence"/>
</dbReference>
<comment type="catalytic activity">
    <reaction evidence="6">
        <text>a 1,2-diacyl-sn-glycerol + ATP = a 1,2-diacyl-sn-glycero-3-phosphate + ADP + H(+)</text>
        <dbReference type="Rhea" id="RHEA:10272"/>
        <dbReference type="ChEBI" id="CHEBI:15378"/>
        <dbReference type="ChEBI" id="CHEBI:17815"/>
        <dbReference type="ChEBI" id="CHEBI:30616"/>
        <dbReference type="ChEBI" id="CHEBI:58608"/>
        <dbReference type="ChEBI" id="CHEBI:456216"/>
        <dbReference type="EC" id="2.7.1.107"/>
    </reaction>
</comment>
<keyword evidence="2 6" id="KW-0808">Transferase</keyword>
<dbReference type="InterPro" id="IPR001206">
    <property type="entry name" value="Diacylglycerol_kinase_cat_dom"/>
</dbReference>
<dbReference type="EMBL" id="JABAHT010000496">
    <property type="protein sequence ID" value="KAF4654974.1"/>
    <property type="molecule type" value="Genomic_DNA"/>
</dbReference>
<dbReference type="SMART" id="SM00046">
    <property type="entry name" value="DAGKc"/>
    <property type="match status" value="2"/>
</dbReference>
<dbReference type="InterPro" id="IPR017438">
    <property type="entry name" value="ATP-NAD_kinase_N"/>
</dbReference>
<evidence type="ECO:0000256" key="1">
    <source>
        <dbReference type="ARBA" id="ARBA00009280"/>
    </source>
</evidence>
<feature type="domain" description="DAGKc" evidence="7">
    <location>
        <begin position="505"/>
        <end position="660"/>
    </location>
</feature>
<keyword evidence="3 6" id="KW-0547">Nucleotide-binding</keyword>
<dbReference type="Proteomes" id="UP000572268">
    <property type="component" value="Unassembled WGS sequence"/>
</dbReference>
<dbReference type="Pfam" id="PF00609">
    <property type="entry name" value="DAGK_acc"/>
    <property type="match status" value="2"/>
</dbReference>
<comment type="caution">
    <text evidence="9">The sequence shown here is derived from an EMBL/GenBank/DDBJ whole genome shotgun (WGS) entry which is preliminary data.</text>
</comment>
<dbReference type="GO" id="GO:0005524">
    <property type="term" value="F:ATP binding"/>
    <property type="evidence" value="ECO:0007669"/>
    <property type="project" value="UniProtKB-KW"/>
</dbReference>
<feature type="domain" description="DAGKc" evidence="7">
    <location>
        <begin position="34"/>
        <end position="196"/>
    </location>
</feature>
<protein>
    <recommendedName>
        <fullName evidence="6">Diacylglycerol kinase</fullName>
        <shortName evidence="6">DAG kinase</shortName>
        <ecNumber evidence="6">2.7.1.107</ecNumber>
    </recommendedName>
</protein>